<dbReference type="AlphaFoldDB" id="A0A8H5FXJ3"/>
<comment type="caution">
    <text evidence="2">The sequence shown here is derived from an EMBL/GenBank/DDBJ whole genome shotgun (WGS) entry which is preliminary data.</text>
</comment>
<accession>A0A8H5FXJ3</accession>
<gene>
    <name evidence="2" type="ORF">D9756_006195</name>
</gene>
<feature type="transmembrane region" description="Helical" evidence="1">
    <location>
        <begin position="12"/>
        <end position="35"/>
    </location>
</feature>
<evidence type="ECO:0000313" key="2">
    <source>
        <dbReference type="EMBL" id="KAF5352619.1"/>
    </source>
</evidence>
<sequence>MADTIPAYKEVAAIFTSAFMGGLYITSVAFCYRWLFFADEGWKLRKGVNWMIVIATSIIFLLNVADLVIFLRQIMGMVKLLEDNPEADYMMAPWDEIIRCTSANITALIADCTLIYRCWLVYERQSLAVIAFPVILWLGGLSCTVLEVYFKIAHTQNPEIGAQVWRGVNESIGPGLALIPFLALTAILNCYSTYMLMRRINAVAREGESPTASHFRYIAWIFAESGVLYLSITVAQLAAWFTPNNIAIEIITTINVPMTGIAFNLIVIRSAQLRAEQRGPLQGAFEGRISKLQFQRIQTGSTTIGSV</sequence>
<keyword evidence="1" id="KW-0812">Transmembrane</keyword>
<keyword evidence="3" id="KW-1185">Reference proteome</keyword>
<dbReference type="Proteomes" id="UP000559027">
    <property type="component" value="Unassembled WGS sequence"/>
</dbReference>
<evidence type="ECO:0000256" key="1">
    <source>
        <dbReference type="SAM" id="Phobius"/>
    </source>
</evidence>
<keyword evidence="1" id="KW-0472">Membrane</keyword>
<proteinExistence type="predicted"/>
<feature type="transmembrane region" description="Helical" evidence="1">
    <location>
        <begin position="172"/>
        <end position="196"/>
    </location>
</feature>
<evidence type="ECO:0000313" key="3">
    <source>
        <dbReference type="Proteomes" id="UP000559027"/>
    </source>
</evidence>
<feature type="transmembrane region" description="Helical" evidence="1">
    <location>
        <begin position="47"/>
        <end position="71"/>
    </location>
</feature>
<reference evidence="2 3" key="1">
    <citation type="journal article" date="2020" name="ISME J.">
        <title>Uncovering the hidden diversity of litter-decomposition mechanisms in mushroom-forming fungi.</title>
        <authorList>
            <person name="Floudas D."/>
            <person name="Bentzer J."/>
            <person name="Ahren D."/>
            <person name="Johansson T."/>
            <person name="Persson P."/>
            <person name="Tunlid A."/>
        </authorList>
    </citation>
    <scope>NUCLEOTIDE SEQUENCE [LARGE SCALE GENOMIC DNA]</scope>
    <source>
        <strain evidence="2 3">CBS 146.42</strain>
    </source>
</reference>
<keyword evidence="1" id="KW-1133">Transmembrane helix</keyword>
<feature type="transmembrane region" description="Helical" evidence="1">
    <location>
        <begin position="217"/>
        <end position="240"/>
    </location>
</feature>
<dbReference type="OrthoDB" id="3357408at2759"/>
<dbReference type="EMBL" id="JAACJO010000011">
    <property type="protein sequence ID" value="KAF5352619.1"/>
    <property type="molecule type" value="Genomic_DNA"/>
</dbReference>
<name>A0A8H5FXJ3_9AGAR</name>
<feature type="transmembrane region" description="Helical" evidence="1">
    <location>
        <begin position="127"/>
        <end position="152"/>
    </location>
</feature>
<protein>
    <submittedName>
        <fullName evidence="2">Uncharacterized protein</fullName>
    </submittedName>
</protein>
<feature type="transmembrane region" description="Helical" evidence="1">
    <location>
        <begin position="246"/>
        <end position="268"/>
    </location>
</feature>
<organism evidence="2 3">
    <name type="scientific">Leucocoprinus leucothites</name>
    <dbReference type="NCBI Taxonomy" id="201217"/>
    <lineage>
        <taxon>Eukaryota</taxon>
        <taxon>Fungi</taxon>
        <taxon>Dikarya</taxon>
        <taxon>Basidiomycota</taxon>
        <taxon>Agaricomycotina</taxon>
        <taxon>Agaricomycetes</taxon>
        <taxon>Agaricomycetidae</taxon>
        <taxon>Agaricales</taxon>
        <taxon>Agaricineae</taxon>
        <taxon>Agaricaceae</taxon>
        <taxon>Leucocoprinus</taxon>
    </lineage>
</organism>